<evidence type="ECO:0000313" key="3">
    <source>
        <dbReference type="Proteomes" id="UP001107558"/>
    </source>
</evidence>
<dbReference type="EMBL" id="JADBJN010000001">
    <property type="protein sequence ID" value="KAG5682628.1"/>
    <property type="molecule type" value="Genomic_DNA"/>
</dbReference>
<dbReference type="SUPFAM" id="SSF54695">
    <property type="entry name" value="POZ domain"/>
    <property type="match status" value="1"/>
</dbReference>
<dbReference type="InterPro" id="IPR051481">
    <property type="entry name" value="BTB-POZ/Galectin-3-binding"/>
</dbReference>
<dbReference type="PANTHER" id="PTHR24410">
    <property type="entry name" value="HL07962P-RELATED"/>
    <property type="match status" value="1"/>
</dbReference>
<sequence length="155" mass="18396">MGDKMFSSLFDKFLPFEELRDFTFIVDGKPYKVHRVVFAARSPAFARIFKANQKEYTIDDLSQDIFEEIVKFAYSENIEITDKNERPLLAAAERFEIREIINAINLHRNLKIDPIKKKELEAIKLKYDEISYLYKKTVERNSVKNPFSQLPSRFY</sequence>
<organism evidence="2 3">
    <name type="scientific">Polypedilum vanderplanki</name>
    <name type="common">Sleeping chironomid midge</name>
    <dbReference type="NCBI Taxonomy" id="319348"/>
    <lineage>
        <taxon>Eukaryota</taxon>
        <taxon>Metazoa</taxon>
        <taxon>Ecdysozoa</taxon>
        <taxon>Arthropoda</taxon>
        <taxon>Hexapoda</taxon>
        <taxon>Insecta</taxon>
        <taxon>Pterygota</taxon>
        <taxon>Neoptera</taxon>
        <taxon>Endopterygota</taxon>
        <taxon>Diptera</taxon>
        <taxon>Nematocera</taxon>
        <taxon>Chironomoidea</taxon>
        <taxon>Chironomidae</taxon>
        <taxon>Chironominae</taxon>
        <taxon>Polypedilum</taxon>
        <taxon>Polypedilum</taxon>
    </lineage>
</organism>
<accession>A0A9J6CKX5</accession>
<evidence type="ECO:0000313" key="2">
    <source>
        <dbReference type="EMBL" id="KAG5682628.1"/>
    </source>
</evidence>
<dbReference type="Gene3D" id="3.30.710.10">
    <property type="entry name" value="Potassium Channel Kv1.1, Chain A"/>
    <property type="match status" value="1"/>
</dbReference>
<keyword evidence="3" id="KW-1185">Reference proteome</keyword>
<feature type="domain" description="BTB" evidence="1">
    <location>
        <begin position="20"/>
        <end position="82"/>
    </location>
</feature>
<dbReference type="OrthoDB" id="7783759at2759"/>
<protein>
    <recommendedName>
        <fullName evidence="1">BTB domain-containing protein</fullName>
    </recommendedName>
</protein>
<dbReference type="InterPro" id="IPR000210">
    <property type="entry name" value="BTB/POZ_dom"/>
</dbReference>
<dbReference type="AlphaFoldDB" id="A0A9J6CKX5"/>
<dbReference type="InterPro" id="IPR011333">
    <property type="entry name" value="SKP1/BTB/POZ_sf"/>
</dbReference>
<dbReference type="PANTHER" id="PTHR24410:SF23">
    <property type="entry name" value="BTB DOMAIN-CONTAINING PROTEIN-RELATED"/>
    <property type="match status" value="1"/>
</dbReference>
<dbReference type="Pfam" id="PF00651">
    <property type="entry name" value="BTB"/>
    <property type="match status" value="1"/>
</dbReference>
<dbReference type="CDD" id="cd18186">
    <property type="entry name" value="BTB_POZ_ZBTB_KLHL-like"/>
    <property type="match status" value="1"/>
</dbReference>
<gene>
    <name evidence="2" type="ORF">PVAND_011970</name>
</gene>
<name>A0A9J6CKX5_POLVA</name>
<dbReference type="SMART" id="SM00225">
    <property type="entry name" value="BTB"/>
    <property type="match status" value="1"/>
</dbReference>
<comment type="caution">
    <text evidence="2">The sequence shown here is derived from an EMBL/GenBank/DDBJ whole genome shotgun (WGS) entry which is preliminary data.</text>
</comment>
<dbReference type="PROSITE" id="PS50097">
    <property type="entry name" value="BTB"/>
    <property type="match status" value="1"/>
</dbReference>
<evidence type="ECO:0000259" key="1">
    <source>
        <dbReference type="PROSITE" id="PS50097"/>
    </source>
</evidence>
<reference evidence="2" key="1">
    <citation type="submission" date="2021-03" db="EMBL/GenBank/DDBJ databases">
        <title>Chromosome level genome of the anhydrobiotic midge Polypedilum vanderplanki.</title>
        <authorList>
            <person name="Yoshida Y."/>
            <person name="Kikawada T."/>
            <person name="Gusev O."/>
        </authorList>
    </citation>
    <scope>NUCLEOTIDE SEQUENCE</scope>
    <source>
        <strain evidence="2">NIAS01</strain>
        <tissue evidence="2">Whole body or cell culture</tissue>
    </source>
</reference>
<dbReference type="Proteomes" id="UP001107558">
    <property type="component" value="Chromosome 1"/>
</dbReference>
<proteinExistence type="predicted"/>